<evidence type="ECO:0000313" key="8">
    <source>
        <dbReference type="EMBL" id="MCP8899343.1"/>
    </source>
</evidence>
<feature type="chain" id="PRO_5040947945" evidence="5">
    <location>
        <begin position="31"/>
        <end position="1035"/>
    </location>
</feature>
<dbReference type="InterPro" id="IPR037066">
    <property type="entry name" value="Plug_dom_sf"/>
</dbReference>
<evidence type="ECO:0000256" key="2">
    <source>
        <dbReference type="ARBA" id="ARBA00023136"/>
    </source>
</evidence>
<dbReference type="InterPro" id="IPR010104">
    <property type="entry name" value="TonB_rcpt_bac"/>
</dbReference>
<protein>
    <submittedName>
        <fullName evidence="8">TonB-dependent receptor</fullName>
    </submittedName>
</protein>
<reference evidence="8" key="1">
    <citation type="submission" date="2022-05" db="EMBL/GenBank/DDBJ databases">
        <authorList>
            <person name="Sun H.-N."/>
        </authorList>
    </citation>
    <scope>NUCLEOTIDE SEQUENCE</scope>
    <source>
        <strain evidence="8">HB14</strain>
    </source>
</reference>
<evidence type="ECO:0000256" key="4">
    <source>
        <dbReference type="RuleBase" id="RU003357"/>
    </source>
</evidence>
<proteinExistence type="inferred from homology"/>
<keyword evidence="4" id="KW-0798">TonB box</keyword>
<dbReference type="NCBIfam" id="TIGR01782">
    <property type="entry name" value="TonB-Xanth-Caul"/>
    <property type="match status" value="1"/>
</dbReference>
<keyword evidence="3" id="KW-0998">Cell outer membrane</keyword>
<evidence type="ECO:0000256" key="1">
    <source>
        <dbReference type="ARBA" id="ARBA00004442"/>
    </source>
</evidence>
<evidence type="ECO:0000256" key="5">
    <source>
        <dbReference type="SAM" id="SignalP"/>
    </source>
</evidence>
<dbReference type="Proteomes" id="UP001139319">
    <property type="component" value="Unassembled WGS sequence"/>
</dbReference>
<keyword evidence="2 4" id="KW-0472">Membrane</keyword>
<feature type="domain" description="TonB-dependent receptor plug" evidence="7">
    <location>
        <begin position="56"/>
        <end position="160"/>
    </location>
</feature>
<keyword evidence="5" id="KW-0732">Signal</keyword>
<organism evidence="8 9">
    <name type="scientific">Gilvimarinus xylanilyticus</name>
    <dbReference type="NCBI Taxonomy" id="2944139"/>
    <lineage>
        <taxon>Bacteria</taxon>
        <taxon>Pseudomonadati</taxon>
        <taxon>Pseudomonadota</taxon>
        <taxon>Gammaproteobacteria</taxon>
        <taxon>Cellvibrionales</taxon>
        <taxon>Cellvibrionaceae</taxon>
        <taxon>Gilvimarinus</taxon>
    </lineage>
</organism>
<evidence type="ECO:0000259" key="6">
    <source>
        <dbReference type="Pfam" id="PF00593"/>
    </source>
</evidence>
<reference evidence="8" key="2">
    <citation type="submission" date="2023-01" db="EMBL/GenBank/DDBJ databases">
        <title>Gilvimarinus xylanilyticus HB14 isolated from Caulerpa lentillifera aquaculture base in Hainan, China.</title>
        <authorList>
            <person name="Zhang Y.-J."/>
        </authorList>
    </citation>
    <scope>NUCLEOTIDE SEQUENCE</scope>
    <source>
        <strain evidence="8">HB14</strain>
    </source>
</reference>
<dbReference type="PANTHER" id="PTHR40980">
    <property type="entry name" value="PLUG DOMAIN-CONTAINING PROTEIN"/>
    <property type="match status" value="1"/>
</dbReference>
<dbReference type="Pfam" id="PF00593">
    <property type="entry name" value="TonB_dep_Rec_b-barrel"/>
    <property type="match status" value="1"/>
</dbReference>
<keyword evidence="8" id="KW-0675">Receptor</keyword>
<comment type="similarity">
    <text evidence="4">Belongs to the TonB-dependent receptor family.</text>
</comment>
<evidence type="ECO:0000256" key="3">
    <source>
        <dbReference type="ARBA" id="ARBA00023237"/>
    </source>
</evidence>
<dbReference type="EMBL" id="JAMFTH010000001">
    <property type="protein sequence ID" value="MCP8899343.1"/>
    <property type="molecule type" value="Genomic_DNA"/>
</dbReference>
<dbReference type="PANTHER" id="PTHR40980:SF3">
    <property type="entry name" value="TONB-DEPENDENT RECEPTOR-LIKE BETA-BARREL DOMAIN-CONTAINING PROTEIN"/>
    <property type="match status" value="1"/>
</dbReference>
<feature type="domain" description="TonB-dependent receptor-like beta-barrel" evidence="6">
    <location>
        <begin position="511"/>
        <end position="1002"/>
    </location>
</feature>
<keyword evidence="9" id="KW-1185">Reference proteome</keyword>
<comment type="subcellular location">
    <subcellularLocation>
        <location evidence="1 4">Cell outer membrane</location>
    </subcellularLocation>
</comment>
<dbReference type="Gene3D" id="2.40.170.20">
    <property type="entry name" value="TonB-dependent receptor, beta-barrel domain"/>
    <property type="match status" value="1"/>
</dbReference>
<dbReference type="RefSeq" id="WP_253967594.1">
    <property type="nucleotide sequence ID" value="NZ_JAMFTH010000001.1"/>
</dbReference>
<comment type="caution">
    <text evidence="8">The sequence shown here is derived from an EMBL/GenBank/DDBJ whole genome shotgun (WGS) entry which is preliminary data.</text>
</comment>
<feature type="signal peptide" evidence="5">
    <location>
        <begin position="1"/>
        <end position="30"/>
    </location>
</feature>
<accession>A0A9X2HVU0</accession>
<dbReference type="InterPro" id="IPR000531">
    <property type="entry name" value="Beta-barrel_TonB"/>
</dbReference>
<evidence type="ECO:0000313" key="9">
    <source>
        <dbReference type="Proteomes" id="UP001139319"/>
    </source>
</evidence>
<name>A0A9X2HVU0_9GAMM</name>
<dbReference type="SUPFAM" id="SSF56935">
    <property type="entry name" value="Porins"/>
    <property type="match status" value="1"/>
</dbReference>
<dbReference type="AlphaFoldDB" id="A0A9X2HVU0"/>
<dbReference type="InterPro" id="IPR036942">
    <property type="entry name" value="Beta-barrel_TonB_sf"/>
</dbReference>
<dbReference type="Pfam" id="PF07715">
    <property type="entry name" value="Plug"/>
    <property type="match status" value="1"/>
</dbReference>
<dbReference type="Gene3D" id="2.170.130.10">
    <property type="entry name" value="TonB-dependent receptor, plug domain"/>
    <property type="match status" value="1"/>
</dbReference>
<sequence length="1035" mass="113245">MESNQGKFRRSLLATSISSCLLASAYTAQAQESEPMLEEVVVTGVYASQQNAINTKRDATSVVDAISAEDIGKLPDVTISDSLQRIPGIQVERTAGEGGPVQIRGLDNVGTMLNGEVFLSATTIDSSSADFGDLPSQLFSGAEVYKSPRADVSAQGISGVIDLKTRRPFDLDEGWTFSGGAELDHGSISEEYDPTVNGLIAYNAQNWGVLVSGVTTEKNLATDFNGYFDTSENGGIGATNSNHTWSTPAVNPNTYHVVPQGFAAFHKEEERNRDGANVSFQAQLTDGVELVADYFYSKQDRFNRRAGFSHNNRWQTFTGYAYETEAGLLGDEFTFIPNEGTPEEGEPQSWNTINSFYANPYRLQSFSQVNRNTEESQNASVELNFDNGGPLTGQVRVTRAEATASMRHGYAEGDMLSIDQGTLVTGPGGLVPGKYCDGTNAIEGAYVGEDGGCFIQYAPGGIEDDDFLIKYDASGEHPVFSGFDQVVDGGQGQMTVAEYMASVDSYHVGAMSSENNTDDEGEINTFSTKWNYEFDDTPFVTSVDFGLRQSERTVDHDVFSYFATFPDTGCMAQWKAVDQFANDTDCDMSLQQGEFVLDEDGNRVQDPILDEDENIIGYEDRFEPYTLLMPTRIDQYSDVVWIDDFGPVEGIPGVWAVDPKALDDTLAFQTKAFGEQTKYIQPGQSYKVALDEFSYFGNVNFAMGNLHGNLGVKVIETDLTVIQNVTGDAVPHSGVSYDAGDVVTERSYTDVLPSLNLAYDLSENLILRASYGETMQPLDLLTWGGAKSVGRVFNEDCNCMRVNGGDLNGNPTLDPTRATNMDLAIEWYLGSASMLGASLFDIDIDSFVQTGTTYLDEPDADGINRGPWPFQGPTQGSGGSVSGVELQAKMAFSDITDGFMSNFGFDVNYTYSDSSQDATGVNGKELPFVNNSEDTYNVVGWFENDTLAARLAYNFRSPRLIAQGNDATGAQALYQDDYGQLDMNVTWYVTDNIDVYVNGSNILEEYQQTYVEFSDQKAFQNIYEARWALGARVNF</sequence>
<gene>
    <name evidence="8" type="ORF">M6D89_08555</name>
</gene>
<evidence type="ECO:0000259" key="7">
    <source>
        <dbReference type="Pfam" id="PF07715"/>
    </source>
</evidence>
<dbReference type="InterPro" id="IPR012910">
    <property type="entry name" value="Plug_dom"/>
</dbReference>
<dbReference type="GO" id="GO:0009279">
    <property type="term" value="C:cell outer membrane"/>
    <property type="evidence" value="ECO:0007669"/>
    <property type="project" value="UniProtKB-SubCell"/>
</dbReference>